<reference evidence="1 2" key="1">
    <citation type="submission" date="2020-05" db="EMBL/GenBank/DDBJ databases">
        <title>Flexivirga sp. ID2601S isolated from air conditioner.</title>
        <authorList>
            <person name="Kim D.H."/>
        </authorList>
    </citation>
    <scope>NUCLEOTIDE SEQUENCE [LARGE SCALE GENOMIC DNA]</scope>
    <source>
        <strain evidence="1 2">ID2601S</strain>
    </source>
</reference>
<protein>
    <submittedName>
        <fullName evidence="1">HAD family hydrolase</fullName>
    </submittedName>
</protein>
<gene>
    <name evidence="1" type="ORF">HJ588_04180</name>
</gene>
<evidence type="ECO:0000313" key="2">
    <source>
        <dbReference type="Proteomes" id="UP000557772"/>
    </source>
</evidence>
<dbReference type="RefSeq" id="WP_171152210.1">
    <property type="nucleotide sequence ID" value="NZ_JABENB010000001.1"/>
</dbReference>
<dbReference type="InterPro" id="IPR050155">
    <property type="entry name" value="HAD-like_hydrolase_sf"/>
</dbReference>
<dbReference type="NCBIfam" id="TIGR01549">
    <property type="entry name" value="HAD-SF-IA-v1"/>
    <property type="match status" value="1"/>
</dbReference>
<dbReference type="InterPro" id="IPR023214">
    <property type="entry name" value="HAD_sf"/>
</dbReference>
<dbReference type="CDD" id="cd07505">
    <property type="entry name" value="HAD_BPGM-like"/>
    <property type="match status" value="1"/>
</dbReference>
<keyword evidence="2" id="KW-1185">Reference proteome</keyword>
<dbReference type="Gene3D" id="1.10.150.240">
    <property type="entry name" value="Putative phosphatase, domain 2"/>
    <property type="match status" value="1"/>
</dbReference>
<dbReference type="SUPFAM" id="SSF56784">
    <property type="entry name" value="HAD-like"/>
    <property type="match status" value="1"/>
</dbReference>
<dbReference type="Gene3D" id="3.40.50.1000">
    <property type="entry name" value="HAD superfamily/HAD-like"/>
    <property type="match status" value="1"/>
</dbReference>
<dbReference type="SFLD" id="SFLDS00003">
    <property type="entry name" value="Haloacid_Dehalogenase"/>
    <property type="match status" value="1"/>
</dbReference>
<dbReference type="GO" id="GO:0005829">
    <property type="term" value="C:cytosol"/>
    <property type="evidence" value="ECO:0007669"/>
    <property type="project" value="TreeGrafter"/>
</dbReference>
<dbReference type="InterPro" id="IPR006439">
    <property type="entry name" value="HAD-SF_hydro_IA"/>
</dbReference>
<dbReference type="AlphaFoldDB" id="A0A849ANU4"/>
<dbReference type="SFLD" id="SFLDG01129">
    <property type="entry name" value="C1.5:_HAD__Beta-PGM__Phosphata"/>
    <property type="match status" value="1"/>
</dbReference>
<dbReference type="InterPro" id="IPR023198">
    <property type="entry name" value="PGP-like_dom2"/>
</dbReference>
<dbReference type="PANTHER" id="PTHR43434">
    <property type="entry name" value="PHOSPHOGLYCOLATE PHOSPHATASE"/>
    <property type="match status" value="1"/>
</dbReference>
<dbReference type="GO" id="GO:0008967">
    <property type="term" value="F:phosphoglycolate phosphatase activity"/>
    <property type="evidence" value="ECO:0007669"/>
    <property type="project" value="TreeGrafter"/>
</dbReference>
<organism evidence="1 2">
    <name type="scientific">Flexivirga aerilata</name>
    <dbReference type="NCBI Taxonomy" id="1656889"/>
    <lineage>
        <taxon>Bacteria</taxon>
        <taxon>Bacillati</taxon>
        <taxon>Actinomycetota</taxon>
        <taxon>Actinomycetes</taxon>
        <taxon>Micrococcales</taxon>
        <taxon>Dermacoccaceae</taxon>
        <taxon>Flexivirga</taxon>
    </lineage>
</organism>
<dbReference type="Pfam" id="PF00702">
    <property type="entry name" value="Hydrolase"/>
    <property type="match status" value="1"/>
</dbReference>
<sequence>MTGVVLLDVDGTLIDSTYLHALAWERAFETVQVHPQWWRVHQAIGMGGDRLVAHVAGDQVEAAHGDQLRKLWSREYEAVLEEVRPIDGAADFVRSLRDAGLRVTLASSGAPDFTDHALELLGLHRDDVAAVTTADDADSSKPAPDILQVALDRAGGGQAVVIGDSDWDARAARRLGAPCVGVRTGGFSVGELRDAGCVDVRDSVADLVPADITRLL</sequence>
<evidence type="ECO:0000313" key="1">
    <source>
        <dbReference type="EMBL" id="NNG38472.1"/>
    </source>
</evidence>
<name>A0A849ANU4_9MICO</name>
<proteinExistence type="predicted"/>
<dbReference type="Proteomes" id="UP000557772">
    <property type="component" value="Unassembled WGS sequence"/>
</dbReference>
<dbReference type="PANTHER" id="PTHR43434:SF16">
    <property type="entry name" value="BLL8046 PROTEIN"/>
    <property type="match status" value="1"/>
</dbReference>
<accession>A0A849ANU4</accession>
<dbReference type="InterPro" id="IPR036412">
    <property type="entry name" value="HAD-like_sf"/>
</dbReference>
<comment type="caution">
    <text evidence="1">The sequence shown here is derived from an EMBL/GenBank/DDBJ whole genome shotgun (WGS) entry which is preliminary data.</text>
</comment>
<dbReference type="GO" id="GO:0006281">
    <property type="term" value="P:DNA repair"/>
    <property type="evidence" value="ECO:0007669"/>
    <property type="project" value="TreeGrafter"/>
</dbReference>
<dbReference type="EMBL" id="JABENB010000001">
    <property type="protein sequence ID" value="NNG38472.1"/>
    <property type="molecule type" value="Genomic_DNA"/>
</dbReference>
<keyword evidence="1" id="KW-0378">Hydrolase</keyword>